<evidence type="ECO:0000313" key="14">
    <source>
        <dbReference type="Proteomes" id="UP001568358"/>
    </source>
</evidence>
<evidence type="ECO:0000313" key="12">
    <source>
        <dbReference type="EMBL" id="SHJ45369.1"/>
    </source>
</evidence>
<feature type="binding site" evidence="10">
    <location>
        <position position="75"/>
    </location>
    <ligand>
        <name>[4Fe-4S] cluster</name>
        <dbReference type="ChEBI" id="CHEBI:49883"/>
        <label>2</label>
    </ligand>
</feature>
<keyword evidence="2 9" id="KW-0004">4Fe-4S</keyword>
<evidence type="ECO:0000256" key="4">
    <source>
        <dbReference type="ARBA" id="ARBA00022723"/>
    </source>
</evidence>
<dbReference type="Gene3D" id="1.20.1270.30">
    <property type="match status" value="1"/>
</dbReference>
<accession>A0A8G2CBV9</accession>
<dbReference type="RefSeq" id="WP_019999698.1">
    <property type="nucleotide sequence ID" value="NZ_CP192217.1"/>
</dbReference>
<keyword evidence="3 10" id="KW-0533">Nickel</keyword>
<evidence type="ECO:0000256" key="7">
    <source>
        <dbReference type="ARBA" id="ARBA00023014"/>
    </source>
</evidence>
<dbReference type="Pfam" id="PF03063">
    <property type="entry name" value="Prismane"/>
    <property type="match status" value="1"/>
</dbReference>
<feature type="binding site" evidence="10">
    <location>
        <position position="448"/>
    </location>
    <ligand>
        <name>[Ni-4Fe-4S] cluster</name>
        <dbReference type="ChEBI" id="CHEBI:47739"/>
    </ligand>
</feature>
<dbReference type="InterPro" id="IPR010047">
    <property type="entry name" value="CODH"/>
</dbReference>
<evidence type="ECO:0000256" key="5">
    <source>
        <dbReference type="ARBA" id="ARBA00023002"/>
    </source>
</evidence>
<dbReference type="Proteomes" id="UP001568358">
    <property type="component" value="Unassembled WGS sequence"/>
</dbReference>
<proteinExistence type="predicted"/>
<evidence type="ECO:0000256" key="8">
    <source>
        <dbReference type="ARBA" id="ARBA00048733"/>
    </source>
</evidence>
<keyword evidence="6 9" id="KW-0408">Iron</keyword>
<dbReference type="GO" id="GO:0043885">
    <property type="term" value="F:anaerobic carbon-monoxide dehydrogenase activity"/>
    <property type="evidence" value="ECO:0007669"/>
    <property type="project" value="UniProtKB-UniRule"/>
</dbReference>
<evidence type="ECO:0000256" key="10">
    <source>
        <dbReference type="PIRSR" id="PIRSR005023-1"/>
    </source>
</evidence>
<dbReference type="EC" id="1.2.7.4" evidence="9"/>
<evidence type="ECO:0000256" key="2">
    <source>
        <dbReference type="ARBA" id="ARBA00022485"/>
    </source>
</evidence>
<reference evidence="12 13" key="1">
    <citation type="submission" date="2016-11" db="EMBL/GenBank/DDBJ databases">
        <authorList>
            <person name="Varghese N."/>
            <person name="Submissions S."/>
        </authorList>
    </citation>
    <scope>NUCLEOTIDE SEQUENCE [LARGE SCALE GENOMIC DNA]</scope>
    <source>
        <strain evidence="12 13">DSM 17919</strain>
    </source>
</reference>
<dbReference type="GO" id="GO:0050418">
    <property type="term" value="F:hydroxylamine reductase activity"/>
    <property type="evidence" value="ECO:0007669"/>
    <property type="project" value="TreeGrafter"/>
</dbReference>
<dbReference type="AlphaFoldDB" id="A0A8G2CBV9"/>
<protein>
    <recommendedName>
        <fullName evidence="9">Carbon monoxide dehydrogenase</fullName>
        <ecNumber evidence="9">1.2.7.4</ecNumber>
    </recommendedName>
</protein>
<name>A0A8G2CBV9_9BACT</name>
<dbReference type="InterPro" id="IPR016101">
    <property type="entry name" value="CO_DH_a-bundle"/>
</dbReference>
<dbReference type="Proteomes" id="UP000184001">
    <property type="component" value="Unassembled WGS sequence"/>
</dbReference>
<dbReference type="InterPro" id="IPR016099">
    <property type="entry name" value="Prismane-like_a/b-sand"/>
</dbReference>
<dbReference type="CDD" id="cd01915">
    <property type="entry name" value="CODH"/>
    <property type="match status" value="1"/>
</dbReference>
<evidence type="ECO:0000256" key="1">
    <source>
        <dbReference type="ARBA" id="ARBA00001966"/>
    </source>
</evidence>
<gene>
    <name evidence="11" type="primary">cooS</name>
    <name evidence="11" type="ORF">AB2Z07_10830</name>
    <name evidence="12" type="ORF">SAMN05660830_02456</name>
</gene>
<keyword evidence="14" id="KW-1185">Reference proteome</keyword>
<evidence type="ECO:0000256" key="3">
    <source>
        <dbReference type="ARBA" id="ARBA00022596"/>
    </source>
</evidence>
<comment type="caution">
    <text evidence="12">The sequence shown here is derived from an EMBL/GenBank/DDBJ whole genome shotgun (WGS) entry which is preliminary data.</text>
</comment>
<feature type="binding site" evidence="10">
    <location>
        <position position="340"/>
    </location>
    <ligand>
        <name>[Ni-4Fe-4S] cluster</name>
        <dbReference type="ChEBI" id="CHEBI:47739"/>
    </ligand>
</feature>
<feature type="binding site" evidence="10">
    <location>
        <position position="52"/>
    </location>
    <ligand>
        <name>[4Fe-4S] cluster</name>
        <dbReference type="ChEBI" id="CHEBI:49883"/>
        <label>2</label>
    </ligand>
</feature>
<feature type="binding site" evidence="10">
    <location>
        <position position="60"/>
    </location>
    <ligand>
        <name>[4Fe-4S] cluster</name>
        <dbReference type="ChEBI" id="CHEBI:49883"/>
        <label>2</label>
    </ligand>
</feature>
<evidence type="ECO:0000313" key="13">
    <source>
        <dbReference type="Proteomes" id="UP000184001"/>
    </source>
</evidence>
<keyword evidence="7 9" id="KW-0411">Iron-sulfur</keyword>
<comment type="cofactor">
    <cofactor evidence="1">
        <name>[4Fe-4S] cluster</name>
        <dbReference type="ChEBI" id="CHEBI:49883"/>
    </cofactor>
</comment>
<keyword evidence="4 9" id="KW-0479">Metal-binding</keyword>
<evidence type="ECO:0000256" key="6">
    <source>
        <dbReference type="ARBA" id="ARBA00023004"/>
    </source>
</evidence>
<dbReference type="SUPFAM" id="SSF56821">
    <property type="entry name" value="Prismane protein-like"/>
    <property type="match status" value="1"/>
</dbReference>
<keyword evidence="5 9" id="KW-0560">Oxidoreductase</keyword>
<evidence type="ECO:0000313" key="11">
    <source>
        <dbReference type="EMBL" id="MEZ6854015.1"/>
    </source>
</evidence>
<feature type="binding site" evidence="10">
    <location>
        <position position="478"/>
    </location>
    <ligand>
        <name>[Ni-4Fe-4S] cluster</name>
        <dbReference type="ChEBI" id="CHEBI:47739"/>
    </ligand>
</feature>
<dbReference type="PANTHER" id="PTHR30109:SF4">
    <property type="entry name" value="CARBON MONOXIDE DEHYDROGENASE"/>
    <property type="match status" value="1"/>
</dbReference>
<dbReference type="GO" id="GO:0016151">
    <property type="term" value="F:nickel cation binding"/>
    <property type="evidence" value="ECO:0007669"/>
    <property type="project" value="InterPro"/>
</dbReference>
<comment type="catalytic activity">
    <reaction evidence="8 9">
        <text>CO + 2 oxidized [2Fe-2S]-[ferredoxin] + H2O = 2 reduced [2Fe-2S]-[ferredoxin] + CO2 + 2 H(+)</text>
        <dbReference type="Rhea" id="RHEA:21040"/>
        <dbReference type="Rhea" id="RHEA-COMP:10000"/>
        <dbReference type="Rhea" id="RHEA-COMP:10001"/>
        <dbReference type="ChEBI" id="CHEBI:15377"/>
        <dbReference type="ChEBI" id="CHEBI:15378"/>
        <dbReference type="ChEBI" id="CHEBI:16526"/>
        <dbReference type="ChEBI" id="CHEBI:17245"/>
        <dbReference type="ChEBI" id="CHEBI:33737"/>
        <dbReference type="ChEBI" id="CHEBI:33738"/>
        <dbReference type="EC" id="1.2.7.4"/>
    </reaction>
</comment>
<dbReference type="InterPro" id="IPR004137">
    <property type="entry name" value="HCP/CODH"/>
</dbReference>
<dbReference type="GO" id="GO:0006091">
    <property type="term" value="P:generation of precursor metabolites and energy"/>
    <property type="evidence" value="ECO:0007669"/>
    <property type="project" value="InterPro"/>
</dbReference>
<dbReference type="InterPro" id="IPR011254">
    <property type="entry name" value="Prismane-like_sf"/>
</dbReference>
<feature type="binding site" evidence="10">
    <location>
        <position position="302"/>
    </location>
    <ligand>
        <name>[Ni-4Fe-4S] cluster</name>
        <dbReference type="ChEBI" id="CHEBI:47739"/>
    </ligand>
</feature>
<feature type="binding site" evidence="10">
    <location>
        <position position="519"/>
    </location>
    <ligand>
        <name>[Ni-4Fe-4S] cluster</name>
        <dbReference type="ChEBI" id="CHEBI:47739"/>
    </ligand>
</feature>
<dbReference type="EMBL" id="FQZR01000006">
    <property type="protein sequence ID" value="SHJ45369.1"/>
    <property type="molecule type" value="Genomic_DNA"/>
</dbReference>
<organism evidence="12 13">
    <name type="scientific">Halodesulfovibrio aestuarii</name>
    <dbReference type="NCBI Taxonomy" id="126333"/>
    <lineage>
        <taxon>Bacteria</taxon>
        <taxon>Pseudomonadati</taxon>
        <taxon>Thermodesulfobacteriota</taxon>
        <taxon>Desulfovibrionia</taxon>
        <taxon>Desulfovibrionales</taxon>
        <taxon>Desulfovibrionaceae</taxon>
        <taxon>Halodesulfovibrio</taxon>
    </lineage>
</organism>
<sequence>MAKEPKRPEDLSIWEDAHAMIRKAKAEGIETAWDRLERQTPHCKFCELGTTCRNCIMGPCRISTKPDSKMNLGVCGADADVVVARNFGRFIAGGSAGHSDHGRDLIEVLDAIVQGDTEHYHISEPEKLTRIAAEVGIATEGRELNEIASDLVDECYKDFGSRRSSLAFLSRVPEQRRVLWDRVGITPRGVDREIAEMMHRTHMGCDNDAPNTLLHSARCALSDGWGGSMIGTELSDVIFGTPTPSRSVSNLGVIKEDKVNILVHGHNPVVSEMILAAARIPELVEKAKAAGAAGINVAGLCCTGNELLMRQGIPMAGNHLMTELAIVTGAVESVVVDYQCIMPSMVTVAQCYHTRFITTAEKAKFTGAMHFEVHPHNALEQATAIVEESIKAYTERDKGRVEIPAEPVEIMTGFSNEAILSALGGTLTPLIDAIKAGKIRGIVGIVGCNNPKVKQDSANVGLAKELLKRDILVLVTGCVTTAAGKAGLLVPEGIEMAGEGLKEVCGALGIPPVLHLGSCVDNSRIMHLCGLVAKELGVDISDLPVGASSPEWYSEKAAAIGMYAVASGVMTHLGLPPNILGSETVTNIALEGLEDIVGAHFVVEGDYVKAAELLDARIRMKRVGLGLSE</sequence>
<dbReference type="GO" id="GO:0042542">
    <property type="term" value="P:response to hydrogen peroxide"/>
    <property type="evidence" value="ECO:0007669"/>
    <property type="project" value="TreeGrafter"/>
</dbReference>
<dbReference type="Gene3D" id="3.40.50.2030">
    <property type="match status" value="2"/>
</dbReference>
<dbReference type="NCBIfam" id="TIGR01702">
    <property type="entry name" value="CO_DH_cata"/>
    <property type="match status" value="1"/>
</dbReference>
<feature type="binding site" evidence="10">
    <location>
        <position position="55"/>
    </location>
    <ligand>
        <name>[4Fe-4S] cluster</name>
        <dbReference type="ChEBI" id="CHEBI:49883"/>
        <label>2</label>
    </ligand>
</feature>
<dbReference type="EMBL" id="JBFSOO010000007">
    <property type="protein sequence ID" value="MEZ6854015.1"/>
    <property type="molecule type" value="Genomic_DNA"/>
</dbReference>
<reference evidence="11 14" key="2">
    <citation type="submission" date="2024-07" db="EMBL/GenBank/DDBJ databases">
        <title>Active virus-host system and metabolic interactions in a Lokiarchaeon culture.</title>
        <authorList>
            <person name="Ponce Toledo R.I."/>
            <person name="Rodrigues Oliveira T."/>
            <person name="Schleper C."/>
        </authorList>
    </citation>
    <scope>NUCLEOTIDE SEQUENCE [LARGE SCALE GENOMIC DNA]</scope>
    <source>
        <strain evidence="11 14">B35</strain>
    </source>
</reference>
<feature type="binding site" evidence="10">
    <location>
        <position position="266"/>
    </location>
    <ligand>
        <name>[Ni-4Fe-4S] cluster</name>
        <dbReference type="ChEBI" id="CHEBI:47739"/>
    </ligand>
</feature>
<evidence type="ECO:0000256" key="9">
    <source>
        <dbReference type="PIRNR" id="PIRNR005023"/>
    </source>
</evidence>
<dbReference type="GO" id="GO:0051539">
    <property type="term" value="F:4 iron, 4 sulfur cluster binding"/>
    <property type="evidence" value="ECO:0007669"/>
    <property type="project" value="UniProtKB-UniRule"/>
</dbReference>
<dbReference type="PANTHER" id="PTHR30109">
    <property type="entry name" value="HYDROXYLAMINE REDUCTASE"/>
    <property type="match status" value="1"/>
</dbReference>
<feature type="binding site" evidence="10">
    <location>
        <position position="43"/>
    </location>
    <ligand>
        <name>[4Fe-4S] cluster</name>
        <dbReference type="ChEBI" id="CHEBI:49883"/>
        <label>1</label>
        <note>ligand shared between dimeric partners</note>
    </ligand>
</feature>
<dbReference type="GO" id="GO:0004601">
    <property type="term" value="F:peroxidase activity"/>
    <property type="evidence" value="ECO:0007669"/>
    <property type="project" value="TreeGrafter"/>
</dbReference>
<dbReference type="PIRSF" id="PIRSF005023">
    <property type="entry name" value="CODH"/>
    <property type="match status" value="1"/>
</dbReference>